<dbReference type="AlphaFoldDB" id="A0A9X1FVJ6"/>
<reference evidence="2" key="1">
    <citation type="submission" date="2021-07" db="EMBL/GenBank/DDBJ databases">
        <title>Roseobacter insulae sp. nov., isolated from a tidal flat.</title>
        <authorList>
            <person name="Park S."/>
            <person name="Yoon J.-H."/>
        </authorList>
    </citation>
    <scope>NUCLEOTIDE SEQUENCE</scope>
    <source>
        <strain evidence="2">YSTF-M11</strain>
    </source>
</reference>
<evidence type="ECO:0000259" key="1">
    <source>
        <dbReference type="Pfam" id="PF12697"/>
    </source>
</evidence>
<dbReference type="GO" id="GO:0016787">
    <property type="term" value="F:hydrolase activity"/>
    <property type="evidence" value="ECO:0007669"/>
    <property type="project" value="UniProtKB-KW"/>
</dbReference>
<dbReference type="InterPro" id="IPR000073">
    <property type="entry name" value="AB_hydrolase_1"/>
</dbReference>
<dbReference type="Proteomes" id="UP001138661">
    <property type="component" value="Unassembled WGS sequence"/>
</dbReference>
<dbReference type="EMBL" id="JAHXDN010000003">
    <property type="protein sequence ID" value="MBW4708800.1"/>
    <property type="molecule type" value="Genomic_DNA"/>
</dbReference>
<dbReference type="PANTHER" id="PTHR43689">
    <property type="entry name" value="HYDROLASE"/>
    <property type="match status" value="1"/>
</dbReference>
<evidence type="ECO:0000313" key="2">
    <source>
        <dbReference type="EMBL" id="MBW4708800.1"/>
    </source>
</evidence>
<proteinExistence type="predicted"/>
<gene>
    <name evidence="2" type="ORF">KX928_13505</name>
</gene>
<evidence type="ECO:0000313" key="3">
    <source>
        <dbReference type="Proteomes" id="UP001138661"/>
    </source>
</evidence>
<comment type="caution">
    <text evidence="2">The sequence shown here is derived from an EMBL/GenBank/DDBJ whole genome shotgun (WGS) entry which is preliminary data.</text>
</comment>
<name>A0A9X1FVJ6_9RHOB</name>
<organism evidence="2 3">
    <name type="scientific">Roseobacter insulae</name>
    <dbReference type="NCBI Taxonomy" id="2859783"/>
    <lineage>
        <taxon>Bacteria</taxon>
        <taxon>Pseudomonadati</taxon>
        <taxon>Pseudomonadota</taxon>
        <taxon>Alphaproteobacteria</taxon>
        <taxon>Rhodobacterales</taxon>
        <taxon>Roseobacteraceae</taxon>
        <taxon>Roseobacter</taxon>
    </lineage>
</organism>
<dbReference type="RefSeq" id="WP_219503369.1">
    <property type="nucleotide sequence ID" value="NZ_JAHXDN010000003.1"/>
</dbReference>
<feature type="domain" description="AB hydrolase-1" evidence="1">
    <location>
        <begin position="56"/>
        <end position="308"/>
    </location>
</feature>
<accession>A0A9X1FVJ6</accession>
<keyword evidence="3" id="KW-1185">Reference proteome</keyword>
<protein>
    <submittedName>
        <fullName evidence="2">Alpha/beta hydrolase</fullName>
    </submittedName>
</protein>
<keyword evidence="2" id="KW-0378">Hydrolase</keyword>
<dbReference type="Pfam" id="PF12697">
    <property type="entry name" value="Abhydrolase_6"/>
    <property type="match status" value="1"/>
</dbReference>
<sequence length="321" mass="34380">MSVLSLLMVVVVIGLVQWRASAREASAEALYPPSGQIIDVDGTDIHVRVEGSGPDVVLIHGASGSMRDFTFDLVGRLSDRYRVITLDRPGLGWSNRPRPGYGGAWSNRAEPPTLQARLMQAAADAVGITNPVVVGHSYGGAVALAWALERPEDTGALVLLGAASNPWPGDLGLFYQINSSKAGGALAIPLITAFAPSQAIENTVREIFAPQKIPDGYLDHIGPEMTLRRTTQRANAQQVNSLRPYVVEMAKKYPTLTTPVEILHGTADTIVPLQIHSEPLAKLLPNANLIRLEGVGHMPHHAEPGMVSDAIDRAARRAGLR</sequence>
<dbReference type="PANTHER" id="PTHR43689:SF8">
    <property type="entry name" value="ALPHA_BETA-HYDROLASES SUPERFAMILY PROTEIN"/>
    <property type="match status" value="1"/>
</dbReference>